<evidence type="ECO:0000313" key="1">
    <source>
        <dbReference type="EnsemblMetazoa" id="GAUT016164-PA"/>
    </source>
</evidence>
<dbReference type="AlphaFoldDB" id="A0A1A9UUS5"/>
<sequence length="111" mass="12737">MENKKKIKETQLDVLFPVTSAFQNSQKPQITRVWEKVTQGINLKFYSFFLNHYDKRFCGLVYYFDVDLGSSGGSILTLPSKIVVKEVVLYNHATTEGSSPCYELLIFMIVT</sequence>
<proteinExistence type="predicted"/>
<dbReference type="Proteomes" id="UP000078200">
    <property type="component" value="Unassembled WGS sequence"/>
</dbReference>
<reference evidence="1" key="1">
    <citation type="submission" date="2020-05" db="UniProtKB">
        <authorList>
            <consortium name="EnsemblMetazoa"/>
        </authorList>
    </citation>
    <scope>IDENTIFICATION</scope>
    <source>
        <strain evidence="1">TTRI</strain>
    </source>
</reference>
<keyword evidence="2" id="KW-1185">Reference proteome</keyword>
<dbReference type="VEuPathDB" id="VectorBase:GAUT016164"/>
<protein>
    <submittedName>
        <fullName evidence="1">Uncharacterized protein</fullName>
    </submittedName>
</protein>
<dbReference type="EnsemblMetazoa" id="GAUT016164-RA">
    <property type="protein sequence ID" value="GAUT016164-PA"/>
    <property type="gene ID" value="GAUT016164"/>
</dbReference>
<accession>A0A1A9UUS5</accession>
<name>A0A1A9UUS5_GLOAU</name>
<evidence type="ECO:0000313" key="2">
    <source>
        <dbReference type="Proteomes" id="UP000078200"/>
    </source>
</evidence>
<organism evidence="1 2">
    <name type="scientific">Glossina austeni</name>
    <name type="common">Savannah tsetse fly</name>
    <dbReference type="NCBI Taxonomy" id="7395"/>
    <lineage>
        <taxon>Eukaryota</taxon>
        <taxon>Metazoa</taxon>
        <taxon>Ecdysozoa</taxon>
        <taxon>Arthropoda</taxon>
        <taxon>Hexapoda</taxon>
        <taxon>Insecta</taxon>
        <taxon>Pterygota</taxon>
        <taxon>Neoptera</taxon>
        <taxon>Endopterygota</taxon>
        <taxon>Diptera</taxon>
        <taxon>Brachycera</taxon>
        <taxon>Muscomorpha</taxon>
        <taxon>Hippoboscoidea</taxon>
        <taxon>Glossinidae</taxon>
        <taxon>Glossina</taxon>
    </lineage>
</organism>